<dbReference type="Proteomes" id="UP001165960">
    <property type="component" value="Unassembled WGS sequence"/>
</dbReference>
<gene>
    <name evidence="1" type="ORF">DSO57_1017033</name>
</gene>
<name>A0ACC2TSR5_9FUNG</name>
<protein>
    <submittedName>
        <fullName evidence="1">Uncharacterized protein</fullName>
    </submittedName>
</protein>
<keyword evidence="2" id="KW-1185">Reference proteome</keyword>
<reference evidence="1" key="1">
    <citation type="submission" date="2022-04" db="EMBL/GenBank/DDBJ databases">
        <title>Genome of the entomopathogenic fungus Entomophthora muscae.</title>
        <authorList>
            <person name="Elya C."/>
            <person name="Lovett B.R."/>
            <person name="Lee E."/>
            <person name="Macias A.M."/>
            <person name="Hajek A.E."/>
            <person name="De Bivort B.L."/>
            <person name="Kasson M.T."/>
            <person name="De Fine Licht H.H."/>
            <person name="Stajich J.E."/>
        </authorList>
    </citation>
    <scope>NUCLEOTIDE SEQUENCE</scope>
    <source>
        <strain evidence="1">Berkeley</strain>
    </source>
</reference>
<evidence type="ECO:0000313" key="2">
    <source>
        <dbReference type="Proteomes" id="UP001165960"/>
    </source>
</evidence>
<evidence type="ECO:0000313" key="1">
    <source>
        <dbReference type="EMBL" id="KAJ9077411.1"/>
    </source>
</evidence>
<dbReference type="EMBL" id="QTSX02002200">
    <property type="protein sequence ID" value="KAJ9077411.1"/>
    <property type="molecule type" value="Genomic_DNA"/>
</dbReference>
<sequence>MELERHIFESSHKLETIATRGTTVGPIASDYGRTRQLTQEVVSLVSTPASVPAVLSSICLPASCLV</sequence>
<comment type="caution">
    <text evidence="1">The sequence shown here is derived from an EMBL/GenBank/DDBJ whole genome shotgun (WGS) entry which is preliminary data.</text>
</comment>
<organism evidence="1 2">
    <name type="scientific">Entomophthora muscae</name>
    <dbReference type="NCBI Taxonomy" id="34485"/>
    <lineage>
        <taxon>Eukaryota</taxon>
        <taxon>Fungi</taxon>
        <taxon>Fungi incertae sedis</taxon>
        <taxon>Zoopagomycota</taxon>
        <taxon>Entomophthoromycotina</taxon>
        <taxon>Entomophthoromycetes</taxon>
        <taxon>Entomophthorales</taxon>
        <taxon>Entomophthoraceae</taxon>
        <taxon>Entomophthora</taxon>
    </lineage>
</organism>
<proteinExistence type="predicted"/>
<accession>A0ACC2TSR5</accession>